<reference evidence="1" key="1">
    <citation type="submission" date="2013-07" db="EMBL/GenBank/DDBJ databases">
        <title>The genome of an arbuscular mycorrhizal fungus provides insights into the evolution of the oldest plant symbiosis.</title>
        <authorList>
            <consortium name="DOE Joint Genome Institute"/>
            <person name="Tisserant E."/>
            <person name="Malbreil M."/>
            <person name="Kuo A."/>
            <person name="Kohler A."/>
            <person name="Symeonidi A."/>
            <person name="Balestrini R."/>
            <person name="Charron P."/>
            <person name="Duensing N."/>
            <person name="Frei-dit-Frey N."/>
            <person name="Gianinazzi-Pearson V."/>
            <person name="Gilbert B."/>
            <person name="Handa Y."/>
            <person name="Hijri M."/>
            <person name="Kaul R."/>
            <person name="Kawaguchi M."/>
            <person name="Krajinski F."/>
            <person name="Lammers P."/>
            <person name="Lapierre D."/>
            <person name="Masclaux F.G."/>
            <person name="Murat C."/>
            <person name="Morin E."/>
            <person name="Ndikumana S."/>
            <person name="Pagni M."/>
            <person name="Petitpierre D."/>
            <person name="Requena N."/>
            <person name="Rosikiewicz P."/>
            <person name="Riley R."/>
            <person name="Saito K."/>
            <person name="San Clemente H."/>
            <person name="Shapiro H."/>
            <person name="van Tuinen D."/>
            <person name="Becard G."/>
            <person name="Bonfante P."/>
            <person name="Paszkowski U."/>
            <person name="Shachar-Hill Y."/>
            <person name="Young J.P."/>
            <person name="Sanders I.R."/>
            <person name="Henrissat B."/>
            <person name="Rensing S.A."/>
            <person name="Grigoriev I.V."/>
            <person name="Corradi N."/>
            <person name="Roux C."/>
            <person name="Martin F."/>
        </authorList>
    </citation>
    <scope>NUCLEOTIDE SEQUENCE</scope>
    <source>
        <strain evidence="1">DAOM 197198</strain>
    </source>
</reference>
<dbReference type="HOGENOM" id="CLU_2672332_0_0_1"/>
<dbReference type="AlphaFoldDB" id="U9UC32"/>
<sequence>MAEIKLRQDVTPLNKALWGIEDYFIYSYCYLARISEPVTVVNKDENLQAKAQAYCMVIEETQQMEDASQSGDRGK</sequence>
<name>U9UC32_RHIID</name>
<evidence type="ECO:0000313" key="1">
    <source>
        <dbReference type="EMBL" id="ESA16108.1"/>
    </source>
</evidence>
<proteinExistence type="predicted"/>
<protein>
    <submittedName>
        <fullName evidence="1">Uncharacterized protein</fullName>
    </submittedName>
</protein>
<organism evidence="1">
    <name type="scientific">Rhizophagus irregularis (strain DAOM 181602 / DAOM 197198 / MUCL 43194)</name>
    <name type="common">Arbuscular mycorrhizal fungus</name>
    <name type="synonym">Glomus intraradices</name>
    <dbReference type="NCBI Taxonomy" id="747089"/>
    <lineage>
        <taxon>Eukaryota</taxon>
        <taxon>Fungi</taxon>
        <taxon>Fungi incertae sedis</taxon>
        <taxon>Mucoromycota</taxon>
        <taxon>Glomeromycotina</taxon>
        <taxon>Glomeromycetes</taxon>
        <taxon>Glomerales</taxon>
        <taxon>Glomeraceae</taxon>
        <taxon>Rhizophagus</taxon>
    </lineage>
</organism>
<dbReference type="EMBL" id="KI281322">
    <property type="protein sequence ID" value="ESA16108.1"/>
    <property type="molecule type" value="Genomic_DNA"/>
</dbReference>
<gene>
    <name evidence="1" type="ORF">GLOINDRAFT_23149</name>
</gene>
<accession>U9UC32</accession>